<dbReference type="EMBL" id="CP034206">
    <property type="protein sequence ID" value="QBZ58791.1"/>
    <property type="molecule type" value="Genomic_DNA"/>
</dbReference>
<evidence type="ECO:0000256" key="1">
    <source>
        <dbReference type="ARBA" id="ARBA00012513"/>
    </source>
</evidence>
<feature type="compositionally biased region" description="Low complexity" evidence="10">
    <location>
        <begin position="198"/>
        <end position="216"/>
    </location>
</feature>
<reference evidence="12 13" key="1">
    <citation type="journal article" date="2019" name="Mol. Biol. Evol.">
        <title>Blast fungal genomes show frequent chromosomal changes, gene gains and losses, and effector gene turnover.</title>
        <authorList>
            <person name="Gomez Luciano L.B."/>
            <person name="Jason Tsai I."/>
            <person name="Chuma I."/>
            <person name="Tosa Y."/>
            <person name="Chen Y.H."/>
            <person name="Li J.Y."/>
            <person name="Li M.Y."/>
            <person name="Jade Lu M.Y."/>
            <person name="Nakayashiki H."/>
            <person name="Li W.H."/>
        </authorList>
    </citation>
    <scope>NUCLEOTIDE SEQUENCE [LARGE SCALE GENOMIC DNA]</scope>
    <source>
        <strain evidence="12">MZ5-1-6</strain>
    </source>
</reference>
<protein>
    <recommendedName>
        <fullName evidence="1">non-specific serine/threonine protein kinase</fullName>
        <ecNumber evidence="1">2.7.11.1</ecNumber>
    </recommendedName>
</protein>
<evidence type="ECO:0000256" key="8">
    <source>
        <dbReference type="ARBA" id="ARBA00048679"/>
    </source>
</evidence>
<evidence type="ECO:0000256" key="5">
    <source>
        <dbReference type="ARBA" id="ARBA00022777"/>
    </source>
</evidence>
<evidence type="ECO:0000256" key="4">
    <source>
        <dbReference type="ARBA" id="ARBA00022741"/>
    </source>
</evidence>
<gene>
    <name evidence="12" type="ORF">PoMZ_03749</name>
</gene>
<organism evidence="12 13">
    <name type="scientific">Pyricularia oryzae</name>
    <name type="common">Rice blast fungus</name>
    <name type="synonym">Magnaporthe oryzae</name>
    <dbReference type="NCBI Taxonomy" id="318829"/>
    <lineage>
        <taxon>Eukaryota</taxon>
        <taxon>Fungi</taxon>
        <taxon>Dikarya</taxon>
        <taxon>Ascomycota</taxon>
        <taxon>Pezizomycotina</taxon>
        <taxon>Sordariomycetes</taxon>
        <taxon>Sordariomycetidae</taxon>
        <taxon>Magnaporthales</taxon>
        <taxon>Pyriculariaceae</taxon>
        <taxon>Pyricularia</taxon>
    </lineage>
</organism>
<evidence type="ECO:0000256" key="9">
    <source>
        <dbReference type="PROSITE-ProRule" id="PRU10141"/>
    </source>
</evidence>
<keyword evidence="3" id="KW-0808">Transferase</keyword>
<feature type="compositionally biased region" description="Polar residues" evidence="10">
    <location>
        <begin position="122"/>
        <end position="131"/>
    </location>
</feature>
<dbReference type="PROSITE" id="PS50011">
    <property type="entry name" value="PROTEIN_KINASE_DOM"/>
    <property type="match status" value="1"/>
</dbReference>
<name>A0A4P7NBI4_PYROR</name>
<feature type="region of interest" description="Disordered" evidence="10">
    <location>
        <begin position="768"/>
        <end position="787"/>
    </location>
</feature>
<comment type="catalytic activity">
    <reaction evidence="7">
        <text>L-threonyl-[protein] + ATP = O-phospho-L-threonyl-[protein] + ADP + H(+)</text>
        <dbReference type="Rhea" id="RHEA:46608"/>
        <dbReference type="Rhea" id="RHEA-COMP:11060"/>
        <dbReference type="Rhea" id="RHEA-COMP:11605"/>
        <dbReference type="ChEBI" id="CHEBI:15378"/>
        <dbReference type="ChEBI" id="CHEBI:30013"/>
        <dbReference type="ChEBI" id="CHEBI:30616"/>
        <dbReference type="ChEBI" id="CHEBI:61977"/>
        <dbReference type="ChEBI" id="CHEBI:456216"/>
        <dbReference type="EC" id="2.7.11.1"/>
    </reaction>
</comment>
<evidence type="ECO:0000313" key="13">
    <source>
        <dbReference type="Proteomes" id="UP000294847"/>
    </source>
</evidence>
<dbReference type="GO" id="GO:0005524">
    <property type="term" value="F:ATP binding"/>
    <property type="evidence" value="ECO:0007669"/>
    <property type="project" value="UniProtKB-UniRule"/>
</dbReference>
<dbReference type="InterPro" id="IPR000719">
    <property type="entry name" value="Prot_kinase_dom"/>
</dbReference>
<evidence type="ECO:0000256" key="6">
    <source>
        <dbReference type="ARBA" id="ARBA00022840"/>
    </source>
</evidence>
<dbReference type="PROSITE" id="PS00108">
    <property type="entry name" value="PROTEIN_KINASE_ST"/>
    <property type="match status" value="1"/>
</dbReference>
<accession>A0A4P7NBI4</accession>
<feature type="compositionally biased region" description="Polar residues" evidence="10">
    <location>
        <begin position="252"/>
        <end position="265"/>
    </location>
</feature>
<feature type="compositionally biased region" description="Low complexity" evidence="10">
    <location>
        <begin position="22"/>
        <end position="45"/>
    </location>
</feature>
<dbReference type="InterPro" id="IPR011009">
    <property type="entry name" value="Kinase-like_dom_sf"/>
</dbReference>
<feature type="compositionally biased region" description="Low complexity" evidence="10">
    <location>
        <begin position="777"/>
        <end position="787"/>
    </location>
</feature>
<dbReference type="AlphaFoldDB" id="A0A4P7NBI4"/>
<dbReference type="PANTHER" id="PTHR24343:SF137">
    <property type="entry name" value="SERINE_THREONINE-PROTEIN KINASE HRK1"/>
    <property type="match status" value="1"/>
</dbReference>
<feature type="binding site" evidence="9">
    <location>
        <position position="436"/>
    </location>
    <ligand>
        <name>ATP</name>
        <dbReference type="ChEBI" id="CHEBI:30616"/>
    </ligand>
</feature>
<evidence type="ECO:0000256" key="3">
    <source>
        <dbReference type="ARBA" id="ARBA00022679"/>
    </source>
</evidence>
<evidence type="ECO:0000256" key="2">
    <source>
        <dbReference type="ARBA" id="ARBA00022527"/>
    </source>
</evidence>
<feature type="compositionally biased region" description="Low complexity" evidence="10">
    <location>
        <begin position="373"/>
        <end position="391"/>
    </location>
</feature>
<feature type="compositionally biased region" description="Polar residues" evidence="10">
    <location>
        <begin position="342"/>
        <end position="354"/>
    </location>
</feature>
<keyword evidence="6 9" id="KW-0067">ATP-binding</keyword>
<feature type="compositionally biased region" description="Polar residues" evidence="10">
    <location>
        <begin position="665"/>
        <end position="674"/>
    </location>
</feature>
<dbReference type="PROSITE" id="PS00107">
    <property type="entry name" value="PROTEIN_KINASE_ATP"/>
    <property type="match status" value="1"/>
</dbReference>
<proteinExistence type="predicted"/>
<dbReference type="PANTHER" id="PTHR24343">
    <property type="entry name" value="SERINE/THREONINE KINASE"/>
    <property type="match status" value="1"/>
</dbReference>
<evidence type="ECO:0000256" key="7">
    <source>
        <dbReference type="ARBA" id="ARBA00047899"/>
    </source>
</evidence>
<feature type="region of interest" description="Disordered" evidence="10">
    <location>
        <begin position="122"/>
        <end position="399"/>
    </location>
</feature>
<dbReference type="GO" id="GO:0004674">
    <property type="term" value="F:protein serine/threonine kinase activity"/>
    <property type="evidence" value="ECO:0007669"/>
    <property type="project" value="UniProtKB-KW"/>
</dbReference>
<evidence type="ECO:0000313" key="12">
    <source>
        <dbReference type="EMBL" id="QBZ58791.1"/>
    </source>
</evidence>
<comment type="catalytic activity">
    <reaction evidence="8">
        <text>L-seryl-[protein] + ATP = O-phospho-L-seryl-[protein] + ADP + H(+)</text>
        <dbReference type="Rhea" id="RHEA:17989"/>
        <dbReference type="Rhea" id="RHEA-COMP:9863"/>
        <dbReference type="Rhea" id="RHEA-COMP:11604"/>
        <dbReference type="ChEBI" id="CHEBI:15378"/>
        <dbReference type="ChEBI" id="CHEBI:29999"/>
        <dbReference type="ChEBI" id="CHEBI:30616"/>
        <dbReference type="ChEBI" id="CHEBI:83421"/>
        <dbReference type="ChEBI" id="CHEBI:456216"/>
        <dbReference type="EC" id="2.7.11.1"/>
    </reaction>
</comment>
<dbReference type="GO" id="GO:0005829">
    <property type="term" value="C:cytosol"/>
    <property type="evidence" value="ECO:0007669"/>
    <property type="project" value="TreeGrafter"/>
</dbReference>
<feature type="region of interest" description="Disordered" evidence="10">
    <location>
        <begin position="1"/>
        <end position="92"/>
    </location>
</feature>
<dbReference type="Proteomes" id="UP000294847">
    <property type="component" value="Chromosome 3"/>
</dbReference>
<dbReference type="Pfam" id="PF00069">
    <property type="entry name" value="Pkinase"/>
    <property type="match status" value="1"/>
</dbReference>
<feature type="compositionally biased region" description="Basic residues" evidence="10">
    <location>
        <begin position="362"/>
        <end position="372"/>
    </location>
</feature>
<keyword evidence="4 9" id="KW-0547">Nucleotide-binding</keyword>
<sequence length="787" mass="85359">MATSPAGGQSEPRAPTDVHAGTSEPQAPAEPPAVVVAPAPTSPTQTPAPTPNSQPTAPSVRFRSVVEEIGPEVVQSGSSPEVPAPVDAHELGEVTPAQLSALAKSLQGSHLQERRMNIFSFQPVSLPASRTPSHEDDSSKNPTRQNTRSTAGQSPLSSPRVAPMHSPPLTPAATGLADVDSKRQANSTAGHRSDIITPQDSTDSPPRSSRPSLRPDGFSSADDVPRRPRSTHNDSDGSSKVGGHRKGMFSTGPGSLPSSRDSSPTRLAASQLYTRPFTPDGDANDPYAAHKRPQQKAIEPRFHFSLGRRKHSPASSSNSLGKASPDKRGSALFLRGSDLNRETSSTPTINSRPNSMADLKRYFKVGPHKKRASSPSPSVKSTQVSTSSKSQAQIPFGSDHGLSSKYGKLGKVLGSGAGGSVRLMKRAEDNTVFAVKEFRPRHTYETEKEYVKKLTAEYCIGSSLHHGNIIETLDIVQEKGKWYEVMEYAPYDLFAIVMTGKQSREEVTCCFLQILSGVTYLHGMGLAHRDLKLDNVVVSEHGIMKIIDFGSAHVFKYPFENGINLAKGIVGSDPYLAPEVYDERRYDPAAVDIWSLAIIYCCMTLRRFPWKVPRMTDNSFKLFASEPTPGHDPKKLVLPSHQSSSALTEIPARDIFVQSDENKSTVEQNNNPQPQKVEGPTSTGTETNTGGSNIGNSSAPEKREVIRGPWRILRLLPRESRHVISRMLMINPKERAKMEEIIEDPWVANTVICRQEAPGQVFQAEDHTHILEPPAAPSSTPAAAPAK</sequence>
<keyword evidence="5" id="KW-0418">Kinase</keyword>
<dbReference type="GO" id="GO:0051094">
    <property type="term" value="P:positive regulation of developmental process"/>
    <property type="evidence" value="ECO:0007669"/>
    <property type="project" value="UniProtKB-ARBA"/>
</dbReference>
<keyword evidence="2" id="KW-0723">Serine/threonine-protein kinase</keyword>
<feature type="domain" description="Protein kinase" evidence="11">
    <location>
        <begin position="407"/>
        <end position="747"/>
    </location>
</feature>
<feature type="region of interest" description="Disordered" evidence="10">
    <location>
        <begin position="626"/>
        <end position="702"/>
    </location>
</feature>
<evidence type="ECO:0000256" key="10">
    <source>
        <dbReference type="SAM" id="MobiDB-lite"/>
    </source>
</evidence>
<dbReference type="EC" id="2.7.11.1" evidence="1"/>
<dbReference type="InterPro" id="IPR017441">
    <property type="entry name" value="Protein_kinase_ATP_BS"/>
</dbReference>
<dbReference type="InterPro" id="IPR008271">
    <property type="entry name" value="Ser/Thr_kinase_AS"/>
</dbReference>
<dbReference type="FunFam" id="1.10.510.10:FF:000595">
    <property type="entry name" value="Protein kinase, putative (AFU_orthologue AFUA_5G11840)"/>
    <property type="match status" value="1"/>
</dbReference>
<dbReference type="SMART" id="SM00220">
    <property type="entry name" value="S_TKc"/>
    <property type="match status" value="1"/>
</dbReference>
<evidence type="ECO:0000259" key="11">
    <source>
        <dbReference type="PROSITE" id="PS50011"/>
    </source>
</evidence>
<feature type="compositionally biased region" description="Basic and acidic residues" evidence="10">
    <location>
        <begin position="223"/>
        <end position="237"/>
    </location>
</feature>
<feature type="compositionally biased region" description="Low complexity" evidence="10">
    <location>
        <begin position="679"/>
        <end position="698"/>
    </location>
</feature>
<feature type="compositionally biased region" description="Polar residues" evidence="10">
    <location>
        <begin position="140"/>
        <end position="157"/>
    </location>
</feature>
<dbReference type="Gene3D" id="1.10.510.10">
    <property type="entry name" value="Transferase(Phosphotransferase) domain 1"/>
    <property type="match status" value="2"/>
</dbReference>
<dbReference type="SUPFAM" id="SSF56112">
    <property type="entry name" value="Protein kinase-like (PK-like)"/>
    <property type="match status" value="1"/>
</dbReference>